<gene>
    <name evidence="1" type="ORF">ccrud_06355</name>
</gene>
<protein>
    <submittedName>
        <fullName evidence="1">Uncharacterized protein</fullName>
    </submittedName>
</protein>
<evidence type="ECO:0000313" key="1">
    <source>
        <dbReference type="EMBL" id="ANE03869.1"/>
    </source>
</evidence>
<organism evidence="1 2">
    <name type="scientific">Corynebacterium crudilactis</name>
    <dbReference type="NCBI Taxonomy" id="1652495"/>
    <lineage>
        <taxon>Bacteria</taxon>
        <taxon>Bacillati</taxon>
        <taxon>Actinomycetota</taxon>
        <taxon>Actinomycetes</taxon>
        <taxon>Mycobacteriales</taxon>
        <taxon>Corynebacteriaceae</taxon>
        <taxon>Corynebacterium</taxon>
    </lineage>
</organism>
<dbReference type="KEGG" id="ccjz:ccrud_06355"/>
<evidence type="ECO:0000313" key="2">
    <source>
        <dbReference type="Proteomes" id="UP000076929"/>
    </source>
</evidence>
<dbReference type="EMBL" id="CP015622">
    <property type="protein sequence ID" value="ANE03869.1"/>
    <property type="molecule type" value="Genomic_DNA"/>
</dbReference>
<dbReference type="AlphaFoldDB" id="A0A172QT37"/>
<keyword evidence="2" id="KW-1185">Reference proteome</keyword>
<reference evidence="1 2" key="1">
    <citation type="submission" date="2016-05" db="EMBL/GenBank/DDBJ databases">
        <title>Complete genome sequence of Corynebacterium crudilactis, a new Corynebacterium species isolated from raw cow's milk.</title>
        <authorList>
            <person name="Christian R."/>
            <person name="Zimmermann J."/>
            <person name="Lipski A."/>
            <person name="Kalinowski J."/>
        </authorList>
    </citation>
    <scope>NUCLEOTIDE SEQUENCE [LARGE SCALE GENOMIC DNA]</scope>
    <source>
        <strain evidence="1 2">JZ16</strain>
    </source>
</reference>
<sequence>MYEITLVHGNKVHGKLQNPSASLERTAQNCQGVTWLNNINHTMQICVSSAEGTCPKLVFYPFKNSFIILFPLLQGDLYAF</sequence>
<dbReference type="STRING" id="1652495.ccrud_06355"/>
<accession>A0A172QT37</accession>
<name>A0A172QT37_9CORY</name>
<proteinExistence type="predicted"/>
<dbReference type="Proteomes" id="UP000076929">
    <property type="component" value="Chromosome"/>
</dbReference>